<gene>
    <name evidence="1" type="ORF">GCM10022395_05480</name>
</gene>
<keyword evidence="2" id="KW-1185">Reference proteome</keyword>
<accession>A0ABP6WVL7</accession>
<evidence type="ECO:0000313" key="1">
    <source>
        <dbReference type="EMBL" id="GAA3557064.1"/>
    </source>
</evidence>
<organism evidence="1 2">
    <name type="scientific">Snuella lapsa</name>
    <dbReference type="NCBI Taxonomy" id="870481"/>
    <lineage>
        <taxon>Bacteria</taxon>
        <taxon>Pseudomonadati</taxon>
        <taxon>Bacteroidota</taxon>
        <taxon>Flavobacteriia</taxon>
        <taxon>Flavobacteriales</taxon>
        <taxon>Flavobacteriaceae</taxon>
        <taxon>Snuella</taxon>
    </lineage>
</organism>
<comment type="caution">
    <text evidence="1">The sequence shown here is derived from an EMBL/GenBank/DDBJ whole genome shotgun (WGS) entry which is preliminary data.</text>
</comment>
<reference evidence="2" key="1">
    <citation type="journal article" date="2019" name="Int. J. Syst. Evol. Microbiol.">
        <title>The Global Catalogue of Microorganisms (GCM) 10K type strain sequencing project: providing services to taxonomists for standard genome sequencing and annotation.</title>
        <authorList>
            <consortium name="The Broad Institute Genomics Platform"/>
            <consortium name="The Broad Institute Genome Sequencing Center for Infectious Disease"/>
            <person name="Wu L."/>
            <person name="Ma J."/>
        </authorList>
    </citation>
    <scope>NUCLEOTIDE SEQUENCE [LARGE SCALE GENOMIC DNA]</scope>
    <source>
        <strain evidence="2">JCM 17111</strain>
    </source>
</reference>
<sequence length="50" mass="5421">MIHIFLESLKITGIKTINVPTIETKTTLKEALKTKKEITNAAVAKAIPTG</sequence>
<dbReference type="EMBL" id="BAABCY010000016">
    <property type="protein sequence ID" value="GAA3557064.1"/>
    <property type="molecule type" value="Genomic_DNA"/>
</dbReference>
<proteinExistence type="predicted"/>
<protein>
    <submittedName>
        <fullName evidence="1">Uncharacterized protein</fullName>
    </submittedName>
</protein>
<dbReference type="Proteomes" id="UP001500954">
    <property type="component" value="Unassembled WGS sequence"/>
</dbReference>
<name>A0ABP6WVL7_9FLAO</name>
<evidence type="ECO:0000313" key="2">
    <source>
        <dbReference type="Proteomes" id="UP001500954"/>
    </source>
</evidence>